<evidence type="ECO:0000313" key="9">
    <source>
        <dbReference type="Proteomes" id="UP000298327"/>
    </source>
</evidence>
<reference evidence="8 9" key="1">
    <citation type="submission" date="2019-02" db="EMBL/GenBank/DDBJ databases">
        <title>Genome sequencing of the rare red list fungi Dentipellis fragilis.</title>
        <authorList>
            <person name="Buettner E."/>
            <person name="Kellner H."/>
        </authorList>
    </citation>
    <scope>NUCLEOTIDE SEQUENCE [LARGE SCALE GENOMIC DNA]</scope>
    <source>
        <strain evidence="8 9">DSM 105465</strain>
    </source>
</reference>
<accession>A0A4Y9XMZ5</accession>
<comment type="caution">
    <text evidence="8">The sequence shown here is derived from an EMBL/GenBank/DDBJ whole genome shotgun (WGS) entry which is preliminary data.</text>
</comment>
<evidence type="ECO:0000313" key="8">
    <source>
        <dbReference type="EMBL" id="TFY51465.1"/>
    </source>
</evidence>
<dbReference type="InterPro" id="IPR051852">
    <property type="entry name" value="Alpha-type_PK"/>
</dbReference>
<dbReference type="SMART" id="SM00811">
    <property type="entry name" value="Alpha_kinase"/>
    <property type="match status" value="1"/>
</dbReference>
<dbReference type="Pfam" id="PF02816">
    <property type="entry name" value="Alpha_kinase"/>
    <property type="match status" value="1"/>
</dbReference>
<keyword evidence="4" id="KW-0418">Kinase</keyword>
<keyword evidence="2" id="KW-0808">Transferase</keyword>
<dbReference type="Gene3D" id="3.20.200.10">
    <property type="entry name" value="MHCK/EF2 kinase"/>
    <property type="match status" value="1"/>
</dbReference>
<keyword evidence="1" id="KW-0723">Serine/threonine-protein kinase</keyword>
<evidence type="ECO:0000256" key="2">
    <source>
        <dbReference type="ARBA" id="ARBA00022679"/>
    </source>
</evidence>
<keyword evidence="3" id="KW-0547">Nucleotide-binding</keyword>
<evidence type="ECO:0000256" key="6">
    <source>
        <dbReference type="SAM" id="MobiDB-lite"/>
    </source>
</evidence>
<dbReference type="InterPro" id="IPR011009">
    <property type="entry name" value="Kinase-like_dom_sf"/>
</dbReference>
<evidence type="ECO:0000259" key="7">
    <source>
        <dbReference type="PROSITE" id="PS51158"/>
    </source>
</evidence>
<feature type="compositionally biased region" description="Basic and acidic residues" evidence="6">
    <location>
        <begin position="12"/>
        <end position="25"/>
    </location>
</feature>
<gene>
    <name evidence="8" type="ORF">EVG20_g10991</name>
</gene>
<organism evidence="8 9">
    <name type="scientific">Dentipellis fragilis</name>
    <dbReference type="NCBI Taxonomy" id="205917"/>
    <lineage>
        <taxon>Eukaryota</taxon>
        <taxon>Fungi</taxon>
        <taxon>Dikarya</taxon>
        <taxon>Basidiomycota</taxon>
        <taxon>Agaricomycotina</taxon>
        <taxon>Agaricomycetes</taxon>
        <taxon>Russulales</taxon>
        <taxon>Hericiaceae</taxon>
        <taxon>Dentipellis</taxon>
    </lineage>
</organism>
<dbReference type="EMBL" id="SEOQ01001511">
    <property type="protein sequence ID" value="TFY51465.1"/>
    <property type="molecule type" value="Genomic_DNA"/>
</dbReference>
<name>A0A4Y9XMZ5_9AGAM</name>
<evidence type="ECO:0000256" key="4">
    <source>
        <dbReference type="ARBA" id="ARBA00022777"/>
    </source>
</evidence>
<dbReference type="InterPro" id="IPR004166">
    <property type="entry name" value="a-kinase_dom"/>
</dbReference>
<dbReference type="AlphaFoldDB" id="A0A4Y9XMZ5"/>
<evidence type="ECO:0000256" key="1">
    <source>
        <dbReference type="ARBA" id="ARBA00022527"/>
    </source>
</evidence>
<dbReference type="PROSITE" id="PS51158">
    <property type="entry name" value="ALPHA_KINASE"/>
    <property type="match status" value="1"/>
</dbReference>
<evidence type="ECO:0000256" key="5">
    <source>
        <dbReference type="ARBA" id="ARBA00022840"/>
    </source>
</evidence>
<protein>
    <recommendedName>
        <fullName evidence="7">Alpha-type protein kinase domain-containing protein</fullName>
    </recommendedName>
</protein>
<dbReference type="OrthoDB" id="301415at2759"/>
<keyword evidence="9" id="KW-1185">Reference proteome</keyword>
<feature type="region of interest" description="Disordered" evidence="6">
    <location>
        <begin position="1"/>
        <end position="81"/>
    </location>
</feature>
<dbReference type="Proteomes" id="UP000298327">
    <property type="component" value="Unassembled WGS sequence"/>
</dbReference>
<dbReference type="STRING" id="205917.A0A4Y9XMZ5"/>
<dbReference type="GO" id="GO:0004674">
    <property type="term" value="F:protein serine/threonine kinase activity"/>
    <property type="evidence" value="ECO:0007669"/>
    <property type="project" value="UniProtKB-KW"/>
</dbReference>
<proteinExistence type="predicted"/>
<dbReference type="GO" id="GO:0005524">
    <property type="term" value="F:ATP binding"/>
    <property type="evidence" value="ECO:0007669"/>
    <property type="project" value="UniProtKB-KW"/>
</dbReference>
<dbReference type="PANTHER" id="PTHR45992">
    <property type="entry name" value="EUKARYOTIC ELONGATION FACTOR 2 KINASE-RELATED"/>
    <property type="match status" value="1"/>
</dbReference>
<evidence type="ECO:0000256" key="3">
    <source>
        <dbReference type="ARBA" id="ARBA00022741"/>
    </source>
</evidence>
<dbReference type="CDD" id="cd04515">
    <property type="entry name" value="Alpha_kinase"/>
    <property type="match status" value="1"/>
</dbReference>
<dbReference type="SUPFAM" id="SSF56112">
    <property type="entry name" value="Protein kinase-like (PK-like)"/>
    <property type="match status" value="1"/>
</dbReference>
<keyword evidence="5" id="KW-0067">ATP-binding</keyword>
<feature type="domain" description="Alpha-type protein kinase" evidence="7">
    <location>
        <begin position="347"/>
        <end position="600"/>
    </location>
</feature>
<sequence length="626" mass="70002">MSDTAPAGPSTDKLHSAPRHREQHSAARRSRVPPRAYSPHMHIPARPPNVSRSPRIRLRFLSPSRTSALSPLRDDQSPSRASHTLLDLRTTPSWPFVPLSRTLALSRPRPHPPYVHHLPLGPLAPSLACMSSPVHATPLACARASIRARSSPPGPPDLNARFVSKVENEGSRDQSLVIPFMWTLKPTTPWSHVVDSLRSKLDGEYSRIYNFRITSPDQFQLTYVSSKTGLVDSFDPDHHTLGDLWYLSTVMGSGNGMPISKGNMTSRIIDFKVKVKYPLEDDIDDESAPPASVMHTRVTTKASAKRKLQDVGSRTSKLNRRDVYTSTLNQGYQLGRDYPTILPEKPTLNRYCVQWFQCLLRMGAAPYFHPEGSLNFVEVNIKEFARGKTKTAFSLVKPSEPGIAYAAKRFYDIGRDDHSVSKKDNWIHLRQELARHAIARDIGQAFQAQAAARGNISICDFRFADSYFVQVMEGPDEQLAWIVDPLLPSTDVTKYSGTVEAGKHKDIYGSTCDALAHFSLQHSNEQLVLVDLQGLYPHSTKQYGYYSSFIKIIVTDLSAHHLNRSTRSSGLGDHGADGILQFKKQYVCNTICDRLGLTGYFLERFNDDRVNDNVNTPVSAKNADEM</sequence>